<feature type="domain" description="Sigma-54 factor interaction" evidence="5">
    <location>
        <begin position="223"/>
        <end position="496"/>
    </location>
</feature>
<keyword evidence="1" id="KW-0547">Nucleotide-binding</keyword>
<dbReference type="Gene3D" id="1.10.8.60">
    <property type="match status" value="1"/>
</dbReference>
<evidence type="ECO:0000256" key="3">
    <source>
        <dbReference type="ARBA" id="ARBA00023015"/>
    </source>
</evidence>
<organism evidence="6 7">
    <name type="scientific">Nocardioides eburneus</name>
    <dbReference type="NCBI Taxonomy" id="3231482"/>
    <lineage>
        <taxon>Bacteria</taxon>
        <taxon>Bacillati</taxon>
        <taxon>Actinomycetota</taxon>
        <taxon>Actinomycetes</taxon>
        <taxon>Propionibacteriales</taxon>
        <taxon>Nocardioidaceae</taxon>
        <taxon>Nocardioides</taxon>
    </lineage>
</organism>
<dbReference type="SUPFAM" id="SSF52540">
    <property type="entry name" value="P-loop containing nucleoside triphosphate hydrolases"/>
    <property type="match status" value="1"/>
</dbReference>
<reference evidence="6 7" key="1">
    <citation type="submission" date="2024-07" db="EMBL/GenBank/DDBJ databases">
        <authorList>
            <person name="Lee S."/>
            <person name="Kang M."/>
        </authorList>
    </citation>
    <scope>NUCLEOTIDE SEQUENCE [LARGE SCALE GENOMIC DNA]</scope>
    <source>
        <strain evidence="6 7">DS6</strain>
    </source>
</reference>
<dbReference type="Pfam" id="PF02954">
    <property type="entry name" value="HTH_8"/>
    <property type="match status" value="1"/>
</dbReference>
<dbReference type="Pfam" id="PF25601">
    <property type="entry name" value="AAA_lid_14"/>
    <property type="match status" value="1"/>
</dbReference>
<dbReference type="InterPro" id="IPR058031">
    <property type="entry name" value="AAA_lid_NorR"/>
</dbReference>
<sequence length="572" mass="61422">MPIPAPPSVAARFEPAYRRLVAHARALFLDRPSQEAELGVVRPEIVHSWHRSRSSAVDPVGGTLPVLELERGRAAHLVTAARPVLDRFTEQARDTEVWAMLLDREGVQVCPVAGDSPIVRESERRGCAPGAVYQECTVGTNGAGLSLERLESFVVVGDEHFRESEHNLVSAGVPLRDGLGRIAGTLLLCHRVGTASPLLLPYAEGLGTAITERIAAATDHHDRRLFEAYLRRARRPSLPVVALSERVFIANAAAQRLLRDAKDVDLLRATTLGGERDATLDLAGARFRVHCRAVPLADERAGVIASLTRLPSTVDAPGRATQAAPDVLRERAVRRARSRGLGTVVVGEPGSGRAHLVRATGDVAVLDGGGAQVAPSDWVAQLAGVVRRGPVLVRDVDALDPTILRAALGILRDAPHWVAATARVLPDAGVDVFPAVVACPPLRERTAELPDLVAALLADLGAGDMRVAPEVMSLFAAHQWLGNVSQLRRVLATAATLAGTGELRVEHLPGDIAVTTRSRLMGELEKAERAVVYEALRNARWNRDRAALALGISRATLYRRIRQFGLQVPGSR</sequence>
<dbReference type="Proteomes" id="UP001556631">
    <property type="component" value="Unassembled WGS sequence"/>
</dbReference>
<evidence type="ECO:0000256" key="4">
    <source>
        <dbReference type="ARBA" id="ARBA00023163"/>
    </source>
</evidence>
<accession>A0ABV3T2C8</accession>
<keyword evidence="3" id="KW-0805">Transcription regulation</keyword>
<evidence type="ECO:0000256" key="2">
    <source>
        <dbReference type="ARBA" id="ARBA00022840"/>
    </source>
</evidence>
<dbReference type="RefSeq" id="WP_367994908.1">
    <property type="nucleotide sequence ID" value="NZ_JBFPJR010000029.1"/>
</dbReference>
<proteinExistence type="predicted"/>
<evidence type="ECO:0000259" key="5">
    <source>
        <dbReference type="PROSITE" id="PS50045"/>
    </source>
</evidence>
<dbReference type="EMBL" id="JBFPJR010000029">
    <property type="protein sequence ID" value="MEX0428940.1"/>
    <property type="molecule type" value="Genomic_DNA"/>
</dbReference>
<dbReference type="InterPro" id="IPR009057">
    <property type="entry name" value="Homeodomain-like_sf"/>
</dbReference>
<protein>
    <submittedName>
        <fullName evidence="6">Sigma-54-dependent Fis family transcriptional regulator</fullName>
    </submittedName>
</protein>
<dbReference type="SUPFAM" id="SSF46689">
    <property type="entry name" value="Homeodomain-like"/>
    <property type="match status" value="1"/>
</dbReference>
<keyword evidence="4" id="KW-0804">Transcription</keyword>
<dbReference type="PANTHER" id="PTHR32071">
    <property type="entry name" value="TRANSCRIPTIONAL REGULATORY PROTEIN"/>
    <property type="match status" value="1"/>
</dbReference>
<dbReference type="PRINTS" id="PR01590">
    <property type="entry name" value="HTHFIS"/>
</dbReference>
<dbReference type="PROSITE" id="PS50045">
    <property type="entry name" value="SIGMA54_INTERACT_4"/>
    <property type="match status" value="1"/>
</dbReference>
<dbReference type="Gene3D" id="3.30.450.40">
    <property type="match status" value="1"/>
</dbReference>
<keyword evidence="2" id="KW-0067">ATP-binding</keyword>
<keyword evidence="7" id="KW-1185">Reference proteome</keyword>
<gene>
    <name evidence="6" type="ORF">AB3X52_15035</name>
</gene>
<dbReference type="InterPro" id="IPR027417">
    <property type="entry name" value="P-loop_NTPase"/>
</dbReference>
<name>A0ABV3T2C8_9ACTN</name>
<dbReference type="InterPro" id="IPR002078">
    <property type="entry name" value="Sigma_54_int"/>
</dbReference>
<dbReference type="Gene3D" id="1.10.10.60">
    <property type="entry name" value="Homeodomain-like"/>
    <property type="match status" value="1"/>
</dbReference>
<dbReference type="InterPro" id="IPR029016">
    <property type="entry name" value="GAF-like_dom_sf"/>
</dbReference>
<comment type="caution">
    <text evidence="6">The sequence shown here is derived from an EMBL/GenBank/DDBJ whole genome shotgun (WGS) entry which is preliminary data.</text>
</comment>
<evidence type="ECO:0000256" key="1">
    <source>
        <dbReference type="ARBA" id="ARBA00022741"/>
    </source>
</evidence>
<dbReference type="InterPro" id="IPR002197">
    <property type="entry name" value="HTH_Fis"/>
</dbReference>
<evidence type="ECO:0000313" key="7">
    <source>
        <dbReference type="Proteomes" id="UP001556631"/>
    </source>
</evidence>
<evidence type="ECO:0000313" key="6">
    <source>
        <dbReference type="EMBL" id="MEX0428940.1"/>
    </source>
</evidence>